<organism evidence="3 4">
    <name type="scientific">Mycobacterium yunnanensis</name>
    <dbReference type="NCBI Taxonomy" id="368477"/>
    <lineage>
        <taxon>Bacteria</taxon>
        <taxon>Bacillati</taxon>
        <taxon>Actinomycetota</taxon>
        <taxon>Actinomycetes</taxon>
        <taxon>Mycobacteriales</taxon>
        <taxon>Mycobacteriaceae</taxon>
        <taxon>Mycobacterium</taxon>
    </lineage>
</organism>
<protein>
    <submittedName>
        <fullName evidence="3">Helix-turn-helix transcriptional regulator</fullName>
    </submittedName>
</protein>
<feature type="region of interest" description="Disordered" evidence="1">
    <location>
        <begin position="109"/>
        <end position="161"/>
    </location>
</feature>
<feature type="region of interest" description="Disordered" evidence="1">
    <location>
        <begin position="1"/>
        <end position="25"/>
    </location>
</feature>
<comment type="caution">
    <text evidence="3">The sequence shown here is derived from an EMBL/GenBank/DDBJ whole genome shotgun (WGS) entry which is preliminary data.</text>
</comment>
<sequence length="161" mass="17637">MSRKHPLAVRLRAAQDAADPRPSNRKIAEAIGVSPPTVDRLMNGEVDTKLENLDAVADFLKVPRSEARELAALPPGEGDPYTGPEESRQLTRKQRAALDELIRSFVATPRIASADNPVTDIATKRGTQHRPPASKAARDTEPSEGRRRRKAQDDAAEETQD</sequence>
<dbReference type="AlphaFoldDB" id="A0A9X2Z772"/>
<evidence type="ECO:0000259" key="2">
    <source>
        <dbReference type="PROSITE" id="PS50943"/>
    </source>
</evidence>
<dbReference type="GO" id="GO:0003677">
    <property type="term" value="F:DNA binding"/>
    <property type="evidence" value="ECO:0007669"/>
    <property type="project" value="InterPro"/>
</dbReference>
<dbReference type="Proteomes" id="UP001141629">
    <property type="component" value="Unassembled WGS sequence"/>
</dbReference>
<dbReference type="Pfam" id="PF01381">
    <property type="entry name" value="HTH_3"/>
    <property type="match status" value="1"/>
</dbReference>
<dbReference type="SUPFAM" id="SSF47413">
    <property type="entry name" value="lambda repressor-like DNA-binding domains"/>
    <property type="match status" value="1"/>
</dbReference>
<feature type="compositionally biased region" description="Basic and acidic residues" evidence="1">
    <location>
        <begin position="136"/>
        <end position="145"/>
    </location>
</feature>
<gene>
    <name evidence="3" type="ORF">H7K45_27975</name>
</gene>
<name>A0A9X2Z772_9MYCO</name>
<dbReference type="Gene3D" id="1.10.260.40">
    <property type="entry name" value="lambda repressor-like DNA-binding domains"/>
    <property type="match status" value="1"/>
</dbReference>
<dbReference type="PROSITE" id="PS50943">
    <property type="entry name" value="HTH_CROC1"/>
    <property type="match status" value="1"/>
</dbReference>
<dbReference type="InterPro" id="IPR001387">
    <property type="entry name" value="Cro/C1-type_HTH"/>
</dbReference>
<dbReference type="EMBL" id="JACKVK010000014">
    <property type="protein sequence ID" value="MCV7424390.1"/>
    <property type="molecule type" value="Genomic_DNA"/>
</dbReference>
<dbReference type="InterPro" id="IPR010982">
    <property type="entry name" value="Lambda_DNA-bd_dom_sf"/>
</dbReference>
<reference evidence="3" key="1">
    <citation type="submission" date="2020-07" db="EMBL/GenBank/DDBJ databases">
        <authorList>
            <person name="Pettersson B.M.F."/>
            <person name="Behra P.R.K."/>
            <person name="Ramesh M."/>
            <person name="Das S."/>
            <person name="Dasgupta S."/>
            <person name="Kirsebom L.A."/>
        </authorList>
    </citation>
    <scope>NUCLEOTIDE SEQUENCE</scope>
    <source>
        <strain evidence="3">DSM 44838</strain>
    </source>
</reference>
<feature type="region of interest" description="Disordered" evidence="1">
    <location>
        <begin position="68"/>
        <end position="92"/>
    </location>
</feature>
<dbReference type="CDD" id="cd00093">
    <property type="entry name" value="HTH_XRE"/>
    <property type="match status" value="1"/>
</dbReference>
<accession>A0A9X2Z772</accession>
<proteinExistence type="predicted"/>
<keyword evidence="4" id="KW-1185">Reference proteome</keyword>
<dbReference type="RefSeq" id="WP_263999460.1">
    <property type="nucleotide sequence ID" value="NZ_JACKVK010000014.1"/>
</dbReference>
<evidence type="ECO:0000256" key="1">
    <source>
        <dbReference type="SAM" id="MobiDB-lite"/>
    </source>
</evidence>
<reference evidence="3" key="2">
    <citation type="journal article" date="2022" name="BMC Genomics">
        <title>Comparative genome analysis of mycobacteria focusing on tRNA and non-coding RNA.</title>
        <authorList>
            <person name="Behra P.R.K."/>
            <person name="Pettersson B.M.F."/>
            <person name="Ramesh M."/>
            <person name="Das S."/>
            <person name="Dasgupta S."/>
            <person name="Kirsebom L.A."/>
        </authorList>
    </citation>
    <scope>NUCLEOTIDE SEQUENCE</scope>
    <source>
        <strain evidence="3">DSM 44838</strain>
    </source>
</reference>
<feature type="domain" description="HTH cro/C1-type" evidence="2">
    <location>
        <begin position="28"/>
        <end position="67"/>
    </location>
</feature>
<evidence type="ECO:0000313" key="4">
    <source>
        <dbReference type="Proteomes" id="UP001141629"/>
    </source>
</evidence>
<evidence type="ECO:0000313" key="3">
    <source>
        <dbReference type="EMBL" id="MCV7424390.1"/>
    </source>
</evidence>